<feature type="compositionally biased region" description="Low complexity" evidence="7">
    <location>
        <begin position="64"/>
        <end position="76"/>
    </location>
</feature>
<dbReference type="Gene3D" id="3.30.30.170">
    <property type="match status" value="1"/>
</dbReference>
<dbReference type="InterPro" id="IPR016190">
    <property type="entry name" value="Transl_init_fac_IF2/IF5_Zn-bd"/>
</dbReference>
<dbReference type="Proteomes" id="UP000238479">
    <property type="component" value="Chromosome 1"/>
</dbReference>
<sequence>MAALREFCSRSNMEDNHNLRELCFRSNMGDNNLNDKKDKVAQAAATFDPTKKKKKKKAIAIEESSTSTDDSSMNSSALEKTKTGEADYEYEELLDRLLMKLRDDNPKLADGEKCGLVLSPPQVLREGSKKTVLVNFMEYCRTMVRQPDHVMSFMLAELGTSGSLDGQLRLVVKGRFSPKNFGAILRKYANQYVICFACKRPDTRLSKENRLNYLRCERCCASRSVAPIEAGFLAKVGKRNSAA</sequence>
<evidence type="ECO:0000313" key="9">
    <source>
        <dbReference type="EMBL" id="PRQ60316.1"/>
    </source>
</evidence>
<protein>
    <recommendedName>
        <fullName evidence="6">Eukaryotic translation initiation factor 2 subunit beta</fullName>
    </recommendedName>
</protein>
<evidence type="ECO:0000256" key="4">
    <source>
        <dbReference type="ARBA" id="ARBA00054872"/>
    </source>
</evidence>
<evidence type="ECO:0000313" key="10">
    <source>
        <dbReference type="Proteomes" id="UP000238479"/>
    </source>
</evidence>
<dbReference type="FunFam" id="3.30.30.170:FF:000001">
    <property type="entry name" value="Eukaryotic translation initiation factor 2 subunit"/>
    <property type="match status" value="1"/>
</dbReference>
<dbReference type="STRING" id="74649.A0A2P6SNP6"/>
<feature type="domain" description="Translation initiation factor IF2/IF5" evidence="8">
    <location>
        <begin position="113"/>
        <end position="222"/>
    </location>
</feature>
<dbReference type="Gramene" id="PRQ60316">
    <property type="protein sequence ID" value="PRQ60316"/>
    <property type="gene ID" value="RchiOBHm_Chr1g0379851"/>
</dbReference>
<dbReference type="GO" id="GO:0003729">
    <property type="term" value="F:mRNA binding"/>
    <property type="evidence" value="ECO:0007669"/>
    <property type="project" value="TreeGrafter"/>
</dbReference>
<comment type="subunit">
    <text evidence="5">Eukaryotic translation initiation factor 2 eIF2 is a heterotrimeric complex composed of an alpha, a beta and a gamma subunit.</text>
</comment>
<dbReference type="OMA" id="TICTAYT"/>
<dbReference type="Pfam" id="PF01873">
    <property type="entry name" value="eIF-5_eIF-2B"/>
    <property type="match status" value="1"/>
</dbReference>
<dbReference type="GO" id="GO:0031369">
    <property type="term" value="F:translation initiation factor binding"/>
    <property type="evidence" value="ECO:0007669"/>
    <property type="project" value="TreeGrafter"/>
</dbReference>
<dbReference type="PANTHER" id="PTHR23001:SF3">
    <property type="entry name" value="EUKARYOTIC TRANSLATION INITIATION FACTOR 2 SUBUNIT 2"/>
    <property type="match status" value="1"/>
</dbReference>
<keyword evidence="10" id="KW-1185">Reference proteome</keyword>
<organism evidence="9 10">
    <name type="scientific">Rosa chinensis</name>
    <name type="common">China rose</name>
    <dbReference type="NCBI Taxonomy" id="74649"/>
    <lineage>
        <taxon>Eukaryota</taxon>
        <taxon>Viridiplantae</taxon>
        <taxon>Streptophyta</taxon>
        <taxon>Embryophyta</taxon>
        <taxon>Tracheophyta</taxon>
        <taxon>Spermatophyta</taxon>
        <taxon>Magnoliopsida</taxon>
        <taxon>eudicotyledons</taxon>
        <taxon>Gunneridae</taxon>
        <taxon>Pentapetalae</taxon>
        <taxon>rosids</taxon>
        <taxon>fabids</taxon>
        <taxon>Rosales</taxon>
        <taxon>Rosaceae</taxon>
        <taxon>Rosoideae</taxon>
        <taxon>Rosoideae incertae sedis</taxon>
        <taxon>Rosa</taxon>
    </lineage>
</organism>
<dbReference type="GO" id="GO:0001731">
    <property type="term" value="P:formation of translation preinitiation complex"/>
    <property type="evidence" value="ECO:0007669"/>
    <property type="project" value="TreeGrafter"/>
</dbReference>
<dbReference type="SUPFAM" id="SSF100966">
    <property type="entry name" value="Translation initiation factor 2 beta, aIF2beta, N-terminal domain"/>
    <property type="match status" value="1"/>
</dbReference>
<evidence type="ECO:0000256" key="1">
    <source>
        <dbReference type="ARBA" id="ARBA00010397"/>
    </source>
</evidence>
<dbReference type="GO" id="GO:0005850">
    <property type="term" value="C:eukaryotic translation initiation factor 2 complex"/>
    <property type="evidence" value="ECO:0007669"/>
    <property type="project" value="TreeGrafter"/>
</dbReference>
<dbReference type="SUPFAM" id="SSF75689">
    <property type="entry name" value="Zinc-binding domain of translation initiation factor 2 beta"/>
    <property type="match status" value="1"/>
</dbReference>
<evidence type="ECO:0000256" key="3">
    <source>
        <dbReference type="ARBA" id="ARBA00022917"/>
    </source>
</evidence>
<comment type="caution">
    <text evidence="9">The sequence shown here is derived from an EMBL/GenBank/DDBJ whole genome shotgun (WGS) entry which is preliminary data.</text>
</comment>
<dbReference type="SMART" id="SM00653">
    <property type="entry name" value="eIF2B_5"/>
    <property type="match status" value="1"/>
</dbReference>
<evidence type="ECO:0000256" key="6">
    <source>
        <dbReference type="ARBA" id="ARBA00073542"/>
    </source>
</evidence>
<proteinExistence type="inferred from homology"/>
<dbReference type="GO" id="GO:0003743">
    <property type="term" value="F:translation initiation factor activity"/>
    <property type="evidence" value="ECO:0007669"/>
    <property type="project" value="UniProtKB-KW"/>
</dbReference>
<evidence type="ECO:0000256" key="7">
    <source>
        <dbReference type="SAM" id="MobiDB-lite"/>
    </source>
</evidence>
<evidence type="ECO:0000256" key="5">
    <source>
        <dbReference type="ARBA" id="ARBA00063900"/>
    </source>
</evidence>
<dbReference type="EMBL" id="PDCK01000039">
    <property type="protein sequence ID" value="PRQ60316.1"/>
    <property type="molecule type" value="Genomic_DNA"/>
</dbReference>
<dbReference type="InterPro" id="IPR045196">
    <property type="entry name" value="IF2/IF5"/>
</dbReference>
<reference evidence="9 10" key="1">
    <citation type="journal article" date="2018" name="Nat. Genet.">
        <title>The Rosa genome provides new insights in the design of modern roses.</title>
        <authorList>
            <person name="Bendahmane M."/>
        </authorList>
    </citation>
    <scope>NUCLEOTIDE SEQUENCE [LARGE SCALE GENOMIC DNA]</scope>
    <source>
        <strain evidence="10">cv. Old Blush</strain>
    </source>
</reference>
<dbReference type="OrthoDB" id="10255414at2759"/>
<dbReference type="InterPro" id="IPR016189">
    <property type="entry name" value="Transl_init_fac_IF2/IF5_N"/>
</dbReference>
<accession>A0A2P6SNP6</accession>
<comment type="similarity">
    <text evidence="1">Belongs to the eIF-2-beta/eIF-5 family.</text>
</comment>
<evidence type="ECO:0000259" key="8">
    <source>
        <dbReference type="SMART" id="SM00653"/>
    </source>
</evidence>
<name>A0A2P6SNP6_ROSCH</name>
<gene>
    <name evidence="9" type="ORF">RchiOBHm_Chr1g0379851</name>
</gene>
<comment type="function">
    <text evidence="4">Component of the eIF2 complex that functions in the early steps of protein synthesis by forming a ternary complex with GTP and initiator tRNA. This complex binds to a 40S ribosomal subunit, followed by mRNA binding to form a 43S pre-initiation complex (43S PIC). Junction of the 60S ribosomal subunit to form the 80S initiation complex is preceded by hydrolysis of the GTP bound to eIF2 and release of an eIF2-GDP binary complex. In order for eIF2 to recycle and catalyze another round of initiation, the GDP bound to eIF2 must exchange with GTP by way of a reaction catalyzed by eIF2B.</text>
</comment>
<dbReference type="AlphaFoldDB" id="A0A2P6SNP6"/>
<keyword evidence="3" id="KW-0648">Protein biosynthesis</keyword>
<dbReference type="InterPro" id="IPR002735">
    <property type="entry name" value="Transl_init_fac_IF2/IF5_dom"/>
</dbReference>
<evidence type="ECO:0000256" key="2">
    <source>
        <dbReference type="ARBA" id="ARBA00022540"/>
    </source>
</evidence>
<keyword evidence="2 9" id="KW-0396">Initiation factor</keyword>
<feature type="region of interest" description="Disordered" evidence="7">
    <location>
        <begin position="42"/>
        <end position="83"/>
    </location>
</feature>
<dbReference type="PANTHER" id="PTHR23001">
    <property type="entry name" value="EUKARYOTIC TRANSLATION INITIATION FACTOR"/>
    <property type="match status" value="1"/>
</dbReference>